<evidence type="ECO:0000313" key="2">
    <source>
        <dbReference type="Proteomes" id="UP000708208"/>
    </source>
</evidence>
<dbReference type="AlphaFoldDB" id="A0A8J2KSY3"/>
<proteinExistence type="predicted"/>
<comment type="caution">
    <text evidence="1">The sequence shown here is derived from an EMBL/GenBank/DDBJ whole genome shotgun (WGS) entry which is preliminary data.</text>
</comment>
<protein>
    <submittedName>
        <fullName evidence="1">Uncharacterized protein</fullName>
    </submittedName>
</protein>
<dbReference type="Proteomes" id="UP000708208">
    <property type="component" value="Unassembled WGS sequence"/>
</dbReference>
<dbReference type="EMBL" id="CAJVCH010474207">
    <property type="protein sequence ID" value="CAG7820280.1"/>
    <property type="molecule type" value="Genomic_DNA"/>
</dbReference>
<sequence>EIAVPIPTLTEESDSKIFSVSDVTSSIMDATSDSDLQS</sequence>
<accession>A0A8J2KSY3</accession>
<name>A0A8J2KSY3_9HEXA</name>
<reference evidence="1" key="1">
    <citation type="submission" date="2021-06" db="EMBL/GenBank/DDBJ databases">
        <authorList>
            <person name="Hodson N. C."/>
            <person name="Mongue J. A."/>
            <person name="Jaron S. K."/>
        </authorList>
    </citation>
    <scope>NUCLEOTIDE SEQUENCE</scope>
</reference>
<feature type="non-terminal residue" evidence="1">
    <location>
        <position position="1"/>
    </location>
</feature>
<gene>
    <name evidence="1" type="ORF">AFUS01_LOCUS30679</name>
</gene>
<organism evidence="1 2">
    <name type="scientific">Allacma fusca</name>
    <dbReference type="NCBI Taxonomy" id="39272"/>
    <lineage>
        <taxon>Eukaryota</taxon>
        <taxon>Metazoa</taxon>
        <taxon>Ecdysozoa</taxon>
        <taxon>Arthropoda</taxon>
        <taxon>Hexapoda</taxon>
        <taxon>Collembola</taxon>
        <taxon>Symphypleona</taxon>
        <taxon>Sminthuridae</taxon>
        <taxon>Allacma</taxon>
    </lineage>
</organism>
<evidence type="ECO:0000313" key="1">
    <source>
        <dbReference type="EMBL" id="CAG7820280.1"/>
    </source>
</evidence>
<keyword evidence="2" id="KW-1185">Reference proteome</keyword>